<reference evidence="1 2" key="1">
    <citation type="submission" date="2017-04" db="EMBL/GenBank/DDBJ databases">
        <title>Genome Sequence of Marinobacter salarius strain SMR5 Isolated from a culture of the Diatom Skeletonema marinoi.</title>
        <authorList>
            <person name="Topel M."/>
            <person name="Pinder M.I.M."/>
            <person name="Johansson O.N."/>
            <person name="Kourtchenko O."/>
            <person name="Godhe A."/>
            <person name="Clarke A.K."/>
        </authorList>
    </citation>
    <scope>NUCLEOTIDE SEQUENCE [LARGE SCALE GENOMIC DNA]</scope>
    <source>
        <strain evidence="1 2">SMR5</strain>
        <plasmid evidence="2">Plasmid psmr5</plasmid>
    </source>
</reference>
<dbReference type="GeneID" id="77258019"/>
<sequence>MSNDHSEDTEKTKITLGMEVYYQGQHLDSSALSHHVSDNANAWLTSIESRNPGEAQLHAYSAQSIAEPESYREALEEHFKDKLTDSPLQSDPAKLAHLIADCGLMSVPEFINTHLNNTRDYQVINETSKKRGSPPGQ</sequence>
<organism evidence="1 2">
    <name type="scientific">Marinobacter salarius</name>
    <dbReference type="NCBI Taxonomy" id="1420917"/>
    <lineage>
        <taxon>Bacteria</taxon>
        <taxon>Pseudomonadati</taxon>
        <taxon>Pseudomonadota</taxon>
        <taxon>Gammaproteobacteria</taxon>
        <taxon>Pseudomonadales</taxon>
        <taxon>Marinobacteraceae</taxon>
        <taxon>Marinobacter</taxon>
    </lineage>
</organism>
<dbReference type="EMBL" id="CP020932">
    <property type="protein sequence ID" value="ARM86132.1"/>
    <property type="molecule type" value="Genomic_DNA"/>
</dbReference>
<keyword evidence="1" id="KW-0614">Plasmid</keyword>
<dbReference type="AlphaFoldDB" id="A0A1W6KFN1"/>
<accession>A0A1W6KFN1</accession>
<geneLocation type="plasmid" evidence="2">
    <name>psmr5</name>
</geneLocation>
<evidence type="ECO:0000313" key="2">
    <source>
        <dbReference type="Proteomes" id="UP000193100"/>
    </source>
</evidence>
<evidence type="ECO:0000313" key="1">
    <source>
        <dbReference type="EMBL" id="ARM86132.1"/>
    </source>
</evidence>
<protein>
    <submittedName>
        <fullName evidence="1">Uncharacterized protein</fullName>
    </submittedName>
</protein>
<name>A0A1W6KFN1_9GAMM</name>
<dbReference type="Proteomes" id="UP000193100">
    <property type="component" value="Plasmid pSMR5"/>
</dbReference>
<proteinExistence type="predicted"/>
<gene>
    <name evidence="1" type="ORF">MARSALSMR5_04112</name>
</gene>
<dbReference type="RefSeq" id="WP_085682098.1">
    <property type="nucleotide sequence ID" value="NZ_CP020932.1"/>
</dbReference>